<feature type="transmembrane region" description="Helical" evidence="3">
    <location>
        <begin position="1260"/>
        <end position="1279"/>
    </location>
</feature>
<sequence>MLTSDDYDLGVIYHMFPGSIQFIARNTHTDEEVLFHIIGKKQFNRGSLRSAVIKLNEYFKNAHPLLCKQEAILYASLQTKPQFVITMPILKPFTDVFTLLKNEGKSFTATEFHIIAFGIAVAFHYLHCIGIVHGNFSDSCVYLNDKNEPYLYGHGFYQCISDQSDIFPKTTHLPEFIPNFHANRRSDVYEFGYFLRLMVAKSPPTFDKPIPDYQDNLPKSLVKLINRCLIRDSMRRPNFSYIVQKLGYNTKILLNNTEITAFEKYKHKIRKLLSKSKNEMAYGCFLSTDKLNSKGISKSWFHFSQASSQYIPIIIPKHPIETEDINNDSQIISPPNSPHNPLQNNVPNSTQGTLQDTMKNTLKDSLKDSLKNHLDEFDKEPSTNLQSTMLRDSIQESAAGIPNNLINKSSEVNWIHAKFYACYQLALFYKGSFGPLSSEYSRYLMEAAKYDVHDALHELALLNFGKDKKLSLDYLHRAAELGNVYSQLKLADMAKEEGNIEEAKLYFKMAALNGSRRAQLIYAELDPQCNGFLEAAASQGSFRAELFLAEKCKSDNNMKGYIQHLQSAARKRSLEALLLLGQYYHENKEIELSLHYYKQAVNRRSSKAAYFLCELFAYGNDVEQDLLEASHYLKMAAKFKNEKALKDDIADLDAADDDDSINYFKQIAKNKRAIGLLAIGRLYECGYRVSMNLVTAAKCYKKAANISSKGKIFTENMILSDDNEDHNIDECIRLYKYLSEKGNSTAQYRLAVCYHSGKGVNKDMDIARKYYQLAANKGSKQASQMLIQCFQQDTIMAFMEPKDVPLDNKDKKNSNNNINPNMNTKKSNNNLDKEKNDSDDPSDSSDKRNIIRKFDDDDDGRCCCNFISSLMGLSKLSRFFPIIFSVIRLVQACSVTVNSGENSGSAMSKFTDWATSLLNLVITELKIEPLTASQEALFLSCVFTYLLTFLVYGFLYGIEWLLISLIGSAVYVPAGVGIAMLGRPIGIWLIIISILALFITLILKKGNILDKALKIENSVIRIISCSLLSPFYLCYLCIIIINPKKYTNILCNKGMLKSFPRMNIMLTIIMSLCIINLIVLLIVGLSTIYYFITAVFGVLAIVIGILLLVANWDPDALAKSSSIFVMYCFHVLGQLFLLPCINLLCDDSLESVTIAFVTFFSVVVPMLSIFLFSIFPMVIRSYFHPFFIRGWMENAMSVSSVLCDKLKARFFYWPSIEYVYRVVYALCAKKATLVVNIAVSAVGFLLFVGFRPYLTTSDNILSLGEPMVLIILNSLILAYEQKGAMPIGLTILLFVFTFTPALAATVIYFIYDRKNFFTYIKKDLKHELDHSPIFAPKQIINDDSSSFVNCSDESSSLSFLGSSSYDSSEYTVNNINDHSKSNQHNNQKNNSEANSKSNEYDPEMSEFHDEHHRGKKKVLKLKKPKGRKLYAGNLPVSVRLENYLTKKLHIFKNFHKLAEKSLEELTYSDFGDQKFIHRRYDNLTISFYRYLNALIVSIGFILLYALISSWLI</sequence>
<keyword evidence="3" id="KW-1133">Transmembrane helix</keyword>
<keyword evidence="6" id="KW-1185">Reference proteome</keyword>
<comment type="caution">
    <text evidence="5">The sequence shown here is derived from an EMBL/GenBank/DDBJ whole genome shotgun (WGS) entry which is preliminary data.</text>
</comment>
<feature type="transmembrane region" description="Helical" evidence="3">
    <location>
        <begin position="960"/>
        <end position="978"/>
    </location>
</feature>
<dbReference type="InterPro" id="IPR006597">
    <property type="entry name" value="Sel1-like"/>
</dbReference>
<protein>
    <recommendedName>
        <fullName evidence="4">Protein kinase domain-containing protein</fullName>
    </recommendedName>
</protein>
<feature type="transmembrane region" description="Helical" evidence="3">
    <location>
        <begin position="1291"/>
        <end position="1311"/>
    </location>
</feature>
<feature type="compositionally biased region" description="Low complexity" evidence="2">
    <location>
        <begin position="1382"/>
        <end position="1397"/>
    </location>
</feature>
<keyword evidence="3" id="KW-0812">Transmembrane</keyword>
<feature type="transmembrane region" description="Helical" evidence="3">
    <location>
        <begin position="1156"/>
        <end position="1179"/>
    </location>
</feature>
<dbReference type="InterPro" id="IPR050767">
    <property type="entry name" value="Sel1_AlgK"/>
</dbReference>
<reference evidence="5" key="1">
    <citation type="submission" date="2016-10" db="EMBL/GenBank/DDBJ databases">
        <authorList>
            <person name="Benchimol M."/>
            <person name="Almeida L.G."/>
            <person name="Vasconcelos A.T."/>
            <person name="Perreira-Neves A."/>
            <person name="Rosa I.A."/>
            <person name="Tasca T."/>
            <person name="Bogo M.R."/>
            <person name="de Souza W."/>
        </authorList>
    </citation>
    <scope>NUCLEOTIDE SEQUENCE [LARGE SCALE GENOMIC DNA]</scope>
    <source>
        <strain evidence="5">K</strain>
    </source>
</reference>
<evidence type="ECO:0000256" key="2">
    <source>
        <dbReference type="SAM" id="MobiDB-lite"/>
    </source>
</evidence>
<dbReference type="InterPro" id="IPR011009">
    <property type="entry name" value="Kinase-like_dom_sf"/>
</dbReference>
<dbReference type="Gene3D" id="1.25.40.10">
    <property type="entry name" value="Tetratricopeptide repeat domain"/>
    <property type="match status" value="3"/>
</dbReference>
<dbReference type="GO" id="GO:0005524">
    <property type="term" value="F:ATP binding"/>
    <property type="evidence" value="ECO:0007669"/>
    <property type="project" value="InterPro"/>
</dbReference>
<evidence type="ECO:0000256" key="1">
    <source>
        <dbReference type="ARBA" id="ARBA00038101"/>
    </source>
</evidence>
<feature type="region of interest" description="Disordered" evidence="2">
    <location>
        <begin position="804"/>
        <end position="851"/>
    </location>
</feature>
<feature type="region of interest" description="Disordered" evidence="2">
    <location>
        <begin position="1371"/>
        <end position="1416"/>
    </location>
</feature>
<feature type="transmembrane region" description="Helical" evidence="3">
    <location>
        <begin position="985"/>
        <end position="1003"/>
    </location>
</feature>
<feature type="compositionally biased region" description="Low complexity" evidence="2">
    <location>
        <begin position="814"/>
        <end position="830"/>
    </location>
</feature>
<dbReference type="SUPFAM" id="SSF56112">
    <property type="entry name" value="Protein kinase-like (PK-like)"/>
    <property type="match status" value="1"/>
</dbReference>
<organism evidence="5 6">
    <name type="scientific">Tritrichomonas foetus</name>
    <dbReference type="NCBI Taxonomy" id="1144522"/>
    <lineage>
        <taxon>Eukaryota</taxon>
        <taxon>Metamonada</taxon>
        <taxon>Parabasalia</taxon>
        <taxon>Tritrichomonadida</taxon>
        <taxon>Tritrichomonadidae</taxon>
        <taxon>Tritrichomonas</taxon>
    </lineage>
</organism>
<evidence type="ECO:0000259" key="4">
    <source>
        <dbReference type="PROSITE" id="PS50011"/>
    </source>
</evidence>
<feature type="compositionally biased region" description="Basic and acidic residues" evidence="2">
    <location>
        <begin position="831"/>
        <end position="851"/>
    </location>
</feature>
<dbReference type="OrthoDB" id="272077at2759"/>
<feature type="domain" description="Protein kinase" evidence="4">
    <location>
        <begin position="9"/>
        <end position="254"/>
    </location>
</feature>
<dbReference type="RefSeq" id="XP_068355140.1">
    <property type="nucleotide sequence ID" value="XM_068507691.1"/>
</dbReference>
<gene>
    <name evidence="5" type="ORF">TRFO_31023</name>
</gene>
<dbReference type="GO" id="GO:0004672">
    <property type="term" value="F:protein kinase activity"/>
    <property type="evidence" value="ECO:0007669"/>
    <property type="project" value="InterPro"/>
</dbReference>
<feature type="transmembrane region" description="Helical" evidence="3">
    <location>
        <begin position="1487"/>
        <end position="1507"/>
    </location>
</feature>
<feature type="transmembrane region" description="Helical" evidence="3">
    <location>
        <begin position="1018"/>
        <end position="1041"/>
    </location>
</feature>
<dbReference type="Pfam" id="PF08238">
    <property type="entry name" value="Sel1"/>
    <property type="match status" value="5"/>
</dbReference>
<feature type="compositionally biased region" description="Basic and acidic residues" evidence="2">
    <location>
        <begin position="804"/>
        <end position="813"/>
    </location>
</feature>
<evidence type="ECO:0000313" key="5">
    <source>
        <dbReference type="EMBL" id="OHT02004.1"/>
    </source>
</evidence>
<evidence type="ECO:0000256" key="3">
    <source>
        <dbReference type="SAM" id="Phobius"/>
    </source>
</evidence>
<dbReference type="VEuPathDB" id="TrichDB:TRFO_31023"/>
<evidence type="ECO:0000313" key="6">
    <source>
        <dbReference type="Proteomes" id="UP000179807"/>
    </source>
</evidence>
<dbReference type="Proteomes" id="UP000179807">
    <property type="component" value="Unassembled WGS sequence"/>
</dbReference>
<feature type="transmembrane region" description="Helical" evidence="3">
    <location>
        <begin position="1124"/>
        <end position="1144"/>
    </location>
</feature>
<comment type="similarity">
    <text evidence="1">Belongs to the sel-1 family.</text>
</comment>
<keyword evidence="3" id="KW-0472">Membrane</keyword>
<dbReference type="PROSITE" id="PS50011">
    <property type="entry name" value="PROTEIN_KINASE_DOM"/>
    <property type="match status" value="1"/>
</dbReference>
<feature type="transmembrane region" description="Helical" evidence="3">
    <location>
        <begin position="936"/>
        <end position="954"/>
    </location>
</feature>
<dbReference type="GeneID" id="94842395"/>
<proteinExistence type="inferred from homology"/>
<feature type="transmembrane region" description="Helical" evidence="3">
    <location>
        <begin position="1233"/>
        <end position="1254"/>
    </location>
</feature>
<feature type="transmembrane region" description="Helical" evidence="3">
    <location>
        <begin position="1088"/>
        <end position="1112"/>
    </location>
</feature>
<dbReference type="SUPFAM" id="SSF81901">
    <property type="entry name" value="HCP-like"/>
    <property type="match status" value="3"/>
</dbReference>
<dbReference type="InterPro" id="IPR000719">
    <property type="entry name" value="Prot_kinase_dom"/>
</dbReference>
<dbReference type="PANTHER" id="PTHR11102">
    <property type="entry name" value="SEL-1-LIKE PROTEIN"/>
    <property type="match status" value="1"/>
</dbReference>
<dbReference type="SMART" id="SM00671">
    <property type="entry name" value="SEL1"/>
    <property type="match status" value="6"/>
</dbReference>
<accession>A0A1J4JWU1</accession>
<dbReference type="EMBL" id="MLAK01000886">
    <property type="protein sequence ID" value="OHT02004.1"/>
    <property type="molecule type" value="Genomic_DNA"/>
</dbReference>
<name>A0A1J4JWU1_9EUKA</name>
<dbReference type="Gene3D" id="1.10.510.10">
    <property type="entry name" value="Transferase(Phosphotransferase) domain 1"/>
    <property type="match status" value="1"/>
</dbReference>
<dbReference type="PANTHER" id="PTHR11102:SF160">
    <property type="entry name" value="ERAD-ASSOCIATED E3 UBIQUITIN-PROTEIN LIGASE COMPONENT HRD3"/>
    <property type="match status" value="1"/>
</dbReference>
<feature type="transmembrane region" description="Helical" evidence="3">
    <location>
        <begin position="1062"/>
        <end position="1082"/>
    </location>
</feature>
<dbReference type="InterPro" id="IPR011990">
    <property type="entry name" value="TPR-like_helical_dom_sf"/>
</dbReference>